<dbReference type="AlphaFoldDB" id="A0A7W7FT59"/>
<keyword evidence="3" id="KW-1185">Reference proteome</keyword>
<organism evidence="2 3">
    <name type="scientific">Crossiella cryophila</name>
    <dbReference type="NCBI Taxonomy" id="43355"/>
    <lineage>
        <taxon>Bacteria</taxon>
        <taxon>Bacillati</taxon>
        <taxon>Actinomycetota</taxon>
        <taxon>Actinomycetes</taxon>
        <taxon>Pseudonocardiales</taxon>
        <taxon>Pseudonocardiaceae</taxon>
        <taxon>Crossiella</taxon>
    </lineage>
</organism>
<reference evidence="2 3" key="1">
    <citation type="submission" date="2020-08" db="EMBL/GenBank/DDBJ databases">
        <title>Sequencing the genomes of 1000 actinobacteria strains.</title>
        <authorList>
            <person name="Klenk H.-P."/>
        </authorList>
    </citation>
    <scope>NUCLEOTIDE SEQUENCE [LARGE SCALE GENOMIC DNA]</scope>
    <source>
        <strain evidence="2 3">DSM 44230</strain>
    </source>
</reference>
<dbReference type="EMBL" id="JACHMH010000001">
    <property type="protein sequence ID" value="MBB4674454.1"/>
    <property type="molecule type" value="Genomic_DNA"/>
</dbReference>
<gene>
    <name evidence="2" type="ORF">HNR67_000572</name>
</gene>
<accession>A0A7W7FT59</accession>
<feature type="region of interest" description="Disordered" evidence="1">
    <location>
        <begin position="128"/>
        <end position="153"/>
    </location>
</feature>
<proteinExistence type="predicted"/>
<protein>
    <submittedName>
        <fullName evidence="2">Uncharacterized protein</fullName>
    </submittedName>
</protein>
<dbReference type="RefSeq" id="WP_185000580.1">
    <property type="nucleotide sequence ID" value="NZ_BAAAUI010000003.1"/>
</dbReference>
<dbReference type="Proteomes" id="UP000533598">
    <property type="component" value="Unassembled WGS sequence"/>
</dbReference>
<sequence>MSTPDQDWRTPEVRRAEAELDASMDAMEEVLRSAQELQDSLRPAEITATEEDIRAIEREAAKPDAPAELRALRAKVEAGDLSWRDVLEGRAYDDPEVRAALEPNLGRMGTTYQLFQEGHTLDEVLEAHRQSQRRNNDDDDDGGENIVLRHDSW</sequence>
<evidence type="ECO:0000313" key="3">
    <source>
        <dbReference type="Proteomes" id="UP000533598"/>
    </source>
</evidence>
<name>A0A7W7FT59_9PSEU</name>
<comment type="caution">
    <text evidence="2">The sequence shown here is derived from an EMBL/GenBank/DDBJ whole genome shotgun (WGS) entry which is preliminary data.</text>
</comment>
<evidence type="ECO:0000256" key="1">
    <source>
        <dbReference type="SAM" id="MobiDB-lite"/>
    </source>
</evidence>
<evidence type="ECO:0000313" key="2">
    <source>
        <dbReference type="EMBL" id="MBB4674454.1"/>
    </source>
</evidence>